<dbReference type="PROSITE" id="PS50893">
    <property type="entry name" value="ABC_TRANSPORTER_2"/>
    <property type="match status" value="1"/>
</dbReference>
<dbReference type="PANTHER" id="PTHR24220:SF86">
    <property type="entry name" value="ABC TRANSPORTER ABCH.1"/>
    <property type="match status" value="1"/>
</dbReference>
<dbReference type="GO" id="GO:0022857">
    <property type="term" value="F:transmembrane transporter activity"/>
    <property type="evidence" value="ECO:0007669"/>
    <property type="project" value="TreeGrafter"/>
</dbReference>
<comment type="caution">
    <text evidence="7">The sequence shown here is derived from an EMBL/GenBank/DDBJ whole genome shotgun (WGS) entry which is preliminary data.</text>
</comment>
<keyword evidence="2" id="KW-0547">Nucleotide-binding</keyword>
<comment type="similarity">
    <text evidence="4">Belongs to the ABC transporter superfamily. Macrolide exporter (TC 3.A.1.122) family.</text>
</comment>
<dbReference type="InterPro" id="IPR015854">
    <property type="entry name" value="ABC_transpr_LolD-like"/>
</dbReference>
<evidence type="ECO:0000256" key="2">
    <source>
        <dbReference type="ARBA" id="ARBA00022741"/>
    </source>
</evidence>
<feature type="compositionally biased region" description="Polar residues" evidence="5">
    <location>
        <begin position="17"/>
        <end position="28"/>
    </location>
</feature>
<dbReference type="FunFam" id="3.40.50.300:FF:000032">
    <property type="entry name" value="Export ABC transporter ATP-binding protein"/>
    <property type="match status" value="1"/>
</dbReference>
<dbReference type="GO" id="GO:0098796">
    <property type="term" value="C:membrane protein complex"/>
    <property type="evidence" value="ECO:0007669"/>
    <property type="project" value="UniProtKB-ARBA"/>
</dbReference>
<dbReference type="Gene3D" id="3.40.50.300">
    <property type="entry name" value="P-loop containing nucleotide triphosphate hydrolases"/>
    <property type="match status" value="1"/>
</dbReference>
<proteinExistence type="inferred from homology"/>
<keyword evidence="8" id="KW-1185">Reference proteome</keyword>
<protein>
    <submittedName>
        <fullName evidence="7">ABC transporter ATP-binding protein</fullName>
        <ecNumber evidence="7">3.6.3.-</ecNumber>
    </submittedName>
</protein>
<dbReference type="EMBL" id="SJPY01000008">
    <property type="protein sequence ID" value="TWU36612.1"/>
    <property type="molecule type" value="Genomic_DNA"/>
</dbReference>
<dbReference type="EC" id="3.6.3.-" evidence="7"/>
<dbReference type="PANTHER" id="PTHR24220">
    <property type="entry name" value="IMPORT ATP-BINDING PROTEIN"/>
    <property type="match status" value="1"/>
</dbReference>
<evidence type="ECO:0000256" key="5">
    <source>
        <dbReference type="SAM" id="MobiDB-lite"/>
    </source>
</evidence>
<evidence type="ECO:0000256" key="4">
    <source>
        <dbReference type="ARBA" id="ARBA00038388"/>
    </source>
</evidence>
<evidence type="ECO:0000313" key="7">
    <source>
        <dbReference type="EMBL" id="TWU36612.1"/>
    </source>
</evidence>
<name>A0A5C6DJ49_9BACT</name>
<dbReference type="CDD" id="cd03255">
    <property type="entry name" value="ABC_MJ0796_LolCDE_FtsE"/>
    <property type="match status" value="1"/>
</dbReference>
<dbReference type="Proteomes" id="UP000315471">
    <property type="component" value="Unassembled WGS sequence"/>
</dbReference>
<dbReference type="GO" id="GO:0005524">
    <property type="term" value="F:ATP binding"/>
    <property type="evidence" value="ECO:0007669"/>
    <property type="project" value="UniProtKB-KW"/>
</dbReference>
<accession>A0A5C6DJ49</accession>
<dbReference type="Pfam" id="PF00005">
    <property type="entry name" value="ABC_tran"/>
    <property type="match status" value="1"/>
</dbReference>
<dbReference type="AlphaFoldDB" id="A0A5C6DJ49"/>
<dbReference type="PROSITE" id="PS00211">
    <property type="entry name" value="ABC_TRANSPORTER_1"/>
    <property type="match status" value="1"/>
</dbReference>
<feature type="region of interest" description="Disordered" evidence="5">
    <location>
        <begin position="1"/>
        <end position="33"/>
    </location>
</feature>
<dbReference type="GO" id="GO:0016887">
    <property type="term" value="F:ATP hydrolysis activity"/>
    <property type="evidence" value="ECO:0007669"/>
    <property type="project" value="InterPro"/>
</dbReference>
<dbReference type="SMART" id="SM00382">
    <property type="entry name" value="AAA"/>
    <property type="match status" value="1"/>
</dbReference>
<keyword evidence="7" id="KW-0378">Hydrolase</keyword>
<dbReference type="GO" id="GO:0005886">
    <property type="term" value="C:plasma membrane"/>
    <property type="evidence" value="ECO:0007669"/>
    <property type="project" value="TreeGrafter"/>
</dbReference>
<evidence type="ECO:0000256" key="1">
    <source>
        <dbReference type="ARBA" id="ARBA00022448"/>
    </source>
</evidence>
<evidence type="ECO:0000313" key="8">
    <source>
        <dbReference type="Proteomes" id="UP000315471"/>
    </source>
</evidence>
<reference evidence="7 8" key="1">
    <citation type="submission" date="2019-02" db="EMBL/GenBank/DDBJ databases">
        <title>Deep-cultivation of Planctomycetes and their phenomic and genomic characterization uncovers novel biology.</title>
        <authorList>
            <person name="Wiegand S."/>
            <person name="Jogler M."/>
            <person name="Boedeker C."/>
            <person name="Pinto D."/>
            <person name="Vollmers J."/>
            <person name="Rivas-Marin E."/>
            <person name="Kohn T."/>
            <person name="Peeters S.H."/>
            <person name="Heuer A."/>
            <person name="Rast P."/>
            <person name="Oberbeckmann S."/>
            <person name="Bunk B."/>
            <person name="Jeske O."/>
            <person name="Meyerdierks A."/>
            <person name="Storesund J.E."/>
            <person name="Kallscheuer N."/>
            <person name="Luecker S."/>
            <person name="Lage O.M."/>
            <person name="Pohl T."/>
            <person name="Merkel B.J."/>
            <person name="Hornburger P."/>
            <person name="Mueller R.-W."/>
            <person name="Bruemmer F."/>
            <person name="Labrenz M."/>
            <person name="Spormann A.M."/>
            <person name="Op Den Camp H."/>
            <person name="Overmann J."/>
            <person name="Amann R."/>
            <person name="Jetten M.S.M."/>
            <person name="Mascher T."/>
            <person name="Medema M.H."/>
            <person name="Devos D.P."/>
            <person name="Kaster A.-K."/>
            <person name="Ovreas L."/>
            <person name="Rohde M."/>
            <person name="Galperin M.Y."/>
            <person name="Jogler C."/>
        </authorList>
    </citation>
    <scope>NUCLEOTIDE SEQUENCE [LARGE SCALE GENOMIC DNA]</scope>
    <source>
        <strain evidence="7 8">Q31b</strain>
    </source>
</reference>
<feature type="domain" description="ABC transporter" evidence="6">
    <location>
        <begin position="34"/>
        <end position="272"/>
    </location>
</feature>
<dbReference type="InterPro" id="IPR027417">
    <property type="entry name" value="P-loop_NTPase"/>
</dbReference>
<evidence type="ECO:0000259" key="6">
    <source>
        <dbReference type="PROSITE" id="PS50893"/>
    </source>
</evidence>
<evidence type="ECO:0000256" key="3">
    <source>
        <dbReference type="ARBA" id="ARBA00022840"/>
    </source>
</evidence>
<dbReference type="InterPro" id="IPR017911">
    <property type="entry name" value="MacB-like_ATP-bd"/>
</dbReference>
<sequence>MSASSVGLTGESLAPSLETSPQRSSQKTPAKMATSIRDLKKEWVLKSETVRALRGVSFEVPEGDYIAIMGPSGSGKSTLLNLLGCLDKPTSGTLMLGDDDIGSLNDDQLAEIRSQRIGFVFQAYNLIQQLSVVENIEVPLYYQGKIGPAERKRAIELAERVGLADRLDHRPTQLSGGQQQRVAIARSLINDPFFILADEPTGNLDSVTTDEILAIFDQFNDEGRTIIMVTHEDELADRAKRVIRLKDGMLALDATVSEEKRTATRIAQRKAVEELLARTG</sequence>
<dbReference type="OrthoDB" id="273392at2"/>
<keyword evidence="3 7" id="KW-0067">ATP-binding</keyword>
<gene>
    <name evidence="7" type="ORF">Q31b_48930</name>
</gene>
<dbReference type="InterPro" id="IPR003439">
    <property type="entry name" value="ABC_transporter-like_ATP-bd"/>
</dbReference>
<keyword evidence="1" id="KW-0813">Transport</keyword>
<organism evidence="7 8">
    <name type="scientific">Novipirellula aureliae</name>
    <dbReference type="NCBI Taxonomy" id="2527966"/>
    <lineage>
        <taxon>Bacteria</taxon>
        <taxon>Pseudomonadati</taxon>
        <taxon>Planctomycetota</taxon>
        <taxon>Planctomycetia</taxon>
        <taxon>Pirellulales</taxon>
        <taxon>Pirellulaceae</taxon>
        <taxon>Novipirellula</taxon>
    </lineage>
</organism>
<dbReference type="SUPFAM" id="SSF52540">
    <property type="entry name" value="P-loop containing nucleoside triphosphate hydrolases"/>
    <property type="match status" value="1"/>
</dbReference>
<dbReference type="InterPro" id="IPR017871">
    <property type="entry name" value="ABC_transporter-like_CS"/>
</dbReference>
<dbReference type="InterPro" id="IPR003593">
    <property type="entry name" value="AAA+_ATPase"/>
</dbReference>